<accession>A0ABZ1TUF3</accession>
<organism evidence="1 3">
    <name type="scientific">Kitasatospora purpeofusca</name>
    <dbReference type="NCBI Taxonomy" id="67352"/>
    <lineage>
        <taxon>Bacteria</taxon>
        <taxon>Bacillati</taxon>
        <taxon>Actinomycetota</taxon>
        <taxon>Actinomycetes</taxon>
        <taxon>Kitasatosporales</taxon>
        <taxon>Streptomycetaceae</taxon>
        <taxon>Kitasatospora</taxon>
    </lineage>
</organism>
<sequence>MHVTPEPLRVMDLPRHLTFGYAAPGTVPHVAREDDPGRRALCDPDTPLTPDWALNGDPLCPACAPLVQP</sequence>
<dbReference type="RefSeq" id="WP_328953647.1">
    <property type="nucleotide sequence ID" value="NZ_CP108110.1"/>
</dbReference>
<dbReference type="Proteomes" id="UP001432222">
    <property type="component" value="Chromosome"/>
</dbReference>
<evidence type="ECO:0000313" key="1">
    <source>
        <dbReference type="EMBL" id="WUQ82593.1"/>
    </source>
</evidence>
<dbReference type="EMBL" id="CP108110">
    <property type="protein sequence ID" value="WUQ83660.1"/>
    <property type="molecule type" value="Genomic_DNA"/>
</dbReference>
<evidence type="ECO:0000313" key="3">
    <source>
        <dbReference type="Proteomes" id="UP001432222"/>
    </source>
</evidence>
<name>A0ABZ1TUF3_9ACTN</name>
<evidence type="ECO:0000313" key="2">
    <source>
        <dbReference type="EMBL" id="WUQ83660.1"/>
    </source>
</evidence>
<gene>
    <name evidence="1" type="ORF">OHA16_06115</name>
    <name evidence="2" type="ORF">OHA16_12175</name>
</gene>
<dbReference type="EMBL" id="CP108110">
    <property type="protein sequence ID" value="WUQ82593.1"/>
    <property type="molecule type" value="Genomic_DNA"/>
</dbReference>
<keyword evidence="3" id="KW-1185">Reference proteome</keyword>
<proteinExistence type="predicted"/>
<reference evidence="1" key="1">
    <citation type="submission" date="2022-10" db="EMBL/GenBank/DDBJ databases">
        <title>The complete genomes of actinobacterial strains from the NBC collection.</title>
        <authorList>
            <person name="Joergensen T.S."/>
            <person name="Alvarez Arevalo M."/>
            <person name="Sterndorff E.B."/>
            <person name="Faurdal D."/>
            <person name="Vuksanovic O."/>
            <person name="Mourched A.-S."/>
            <person name="Charusanti P."/>
            <person name="Shaw S."/>
            <person name="Blin K."/>
            <person name="Weber T."/>
        </authorList>
    </citation>
    <scope>NUCLEOTIDE SEQUENCE</scope>
    <source>
        <strain evidence="1">NBC_00222</strain>
    </source>
</reference>
<protein>
    <submittedName>
        <fullName evidence="1">Uncharacterized protein</fullName>
    </submittedName>
</protein>